<dbReference type="KEGG" id="tpla:ElP_74420"/>
<gene>
    <name evidence="1" type="ORF">ElP_74420</name>
</gene>
<reference evidence="1 2" key="1">
    <citation type="submission" date="2019-02" db="EMBL/GenBank/DDBJ databases">
        <title>Deep-cultivation of Planctomycetes and their phenomic and genomic characterization uncovers novel biology.</title>
        <authorList>
            <person name="Wiegand S."/>
            <person name="Jogler M."/>
            <person name="Boedeker C."/>
            <person name="Pinto D."/>
            <person name="Vollmers J."/>
            <person name="Rivas-Marin E."/>
            <person name="Kohn T."/>
            <person name="Peeters S.H."/>
            <person name="Heuer A."/>
            <person name="Rast P."/>
            <person name="Oberbeckmann S."/>
            <person name="Bunk B."/>
            <person name="Jeske O."/>
            <person name="Meyerdierks A."/>
            <person name="Storesund J.E."/>
            <person name="Kallscheuer N."/>
            <person name="Luecker S."/>
            <person name="Lage O.M."/>
            <person name="Pohl T."/>
            <person name="Merkel B.J."/>
            <person name="Hornburger P."/>
            <person name="Mueller R.-W."/>
            <person name="Bruemmer F."/>
            <person name="Labrenz M."/>
            <person name="Spormann A.M."/>
            <person name="Op den Camp H."/>
            <person name="Overmann J."/>
            <person name="Amann R."/>
            <person name="Jetten M.S.M."/>
            <person name="Mascher T."/>
            <person name="Medema M.H."/>
            <person name="Devos D.P."/>
            <person name="Kaster A.-K."/>
            <person name="Ovreas L."/>
            <person name="Rohde M."/>
            <person name="Galperin M.Y."/>
            <person name="Jogler C."/>
        </authorList>
    </citation>
    <scope>NUCLEOTIDE SEQUENCE [LARGE SCALE GENOMIC DNA]</scope>
    <source>
        <strain evidence="1 2">ElP</strain>
        <plasmid evidence="2">pelp_3</plasmid>
    </source>
</reference>
<geneLocation type="plasmid" evidence="2">
    <name>pelp_3</name>
</geneLocation>
<keyword evidence="1" id="KW-0614">Plasmid</keyword>
<dbReference type="SUPFAM" id="SSF88723">
    <property type="entry name" value="PIN domain-like"/>
    <property type="match status" value="1"/>
</dbReference>
<dbReference type="Gene3D" id="3.40.50.1010">
    <property type="entry name" value="5'-nuclease"/>
    <property type="match status" value="1"/>
</dbReference>
<protein>
    <recommendedName>
        <fullName evidence="3">PIN domain-containing protein</fullName>
    </recommendedName>
</protein>
<name>A0A518HF48_9BACT</name>
<dbReference type="Proteomes" id="UP000317835">
    <property type="component" value="Plasmid pElP_3"/>
</dbReference>
<accession>A0A518HF48</accession>
<dbReference type="EMBL" id="CP036429">
    <property type="protein sequence ID" value="QDV39475.1"/>
    <property type="molecule type" value="Genomic_DNA"/>
</dbReference>
<organism evidence="1 2">
    <name type="scientific">Tautonia plasticadhaerens</name>
    <dbReference type="NCBI Taxonomy" id="2527974"/>
    <lineage>
        <taxon>Bacteria</taxon>
        <taxon>Pseudomonadati</taxon>
        <taxon>Planctomycetota</taxon>
        <taxon>Planctomycetia</taxon>
        <taxon>Isosphaerales</taxon>
        <taxon>Isosphaeraceae</taxon>
        <taxon>Tautonia</taxon>
    </lineage>
</organism>
<sequence length="38" mass="4087">MDLLIASVALANGLTLVTHYTAHFGPIPGLVVEDWLTH</sequence>
<evidence type="ECO:0008006" key="3">
    <source>
        <dbReference type="Google" id="ProtNLM"/>
    </source>
</evidence>
<evidence type="ECO:0000313" key="2">
    <source>
        <dbReference type="Proteomes" id="UP000317835"/>
    </source>
</evidence>
<dbReference type="InterPro" id="IPR029060">
    <property type="entry name" value="PIN-like_dom_sf"/>
</dbReference>
<dbReference type="AlphaFoldDB" id="A0A518HF48"/>
<evidence type="ECO:0000313" key="1">
    <source>
        <dbReference type="EMBL" id="QDV39475.1"/>
    </source>
</evidence>
<keyword evidence="2" id="KW-1185">Reference proteome</keyword>
<proteinExistence type="predicted"/>